<keyword evidence="1" id="KW-0732">Signal</keyword>
<dbReference type="Pfam" id="PF01161">
    <property type="entry name" value="PBP"/>
    <property type="match status" value="1"/>
</dbReference>
<sequence length="235" mass="26759">MIFNKVLLLFVNLHPAVERSLNRPSNLKYFRTCRRYISNLEYDSEIPEKMSDLQSLFKESCIVPDVIKIAPSEILNVQYPSGATITTGKELTPTQVKDKPTVKWAAKDEQYYTLAMVDPDAPSRESPKFREWHHWLVGNIFGSEMSKGEILSDYIGSGPPKGTGLHRYVFLVYKQPGKCDFSKVQKLPNNSGDKRGKFSINKFADQFKFGPPVAGNFYVAKYDDYVPKLYAQLKG</sequence>
<comment type="caution">
    <text evidence="2">The sequence shown here is derived from an EMBL/GenBank/DDBJ whole genome shotgun (WGS) entry which is preliminary data.</text>
</comment>
<dbReference type="OrthoDB" id="10248435at2759"/>
<accession>A0A8S0YU87</accession>
<evidence type="ECO:0000313" key="2">
    <source>
        <dbReference type="EMBL" id="CAB3222465.1"/>
    </source>
</evidence>
<gene>
    <name evidence="2" type="ORF">APLA_LOCUS1084</name>
</gene>
<feature type="signal peptide" evidence="1">
    <location>
        <begin position="1"/>
        <end position="18"/>
    </location>
</feature>
<reference evidence="2 3" key="1">
    <citation type="submission" date="2020-04" db="EMBL/GenBank/DDBJ databases">
        <authorList>
            <person name="Wallbank WR R."/>
            <person name="Pardo Diaz C."/>
            <person name="Kozak K."/>
            <person name="Martin S."/>
            <person name="Jiggins C."/>
            <person name="Moest M."/>
            <person name="Warren A I."/>
            <person name="Byers J.R.P. K."/>
            <person name="Montejo-Kovacevich G."/>
            <person name="Yen C E."/>
        </authorList>
    </citation>
    <scope>NUCLEOTIDE SEQUENCE [LARGE SCALE GENOMIC DNA]</scope>
</reference>
<dbReference type="InterPro" id="IPR036610">
    <property type="entry name" value="PEBP-like_sf"/>
</dbReference>
<dbReference type="SUPFAM" id="SSF49777">
    <property type="entry name" value="PEBP-like"/>
    <property type="match status" value="1"/>
</dbReference>
<organism evidence="2 3">
    <name type="scientific">Arctia plantaginis</name>
    <name type="common">Wood tiger moth</name>
    <name type="synonym">Phalaena plantaginis</name>
    <dbReference type="NCBI Taxonomy" id="874455"/>
    <lineage>
        <taxon>Eukaryota</taxon>
        <taxon>Metazoa</taxon>
        <taxon>Ecdysozoa</taxon>
        <taxon>Arthropoda</taxon>
        <taxon>Hexapoda</taxon>
        <taxon>Insecta</taxon>
        <taxon>Pterygota</taxon>
        <taxon>Neoptera</taxon>
        <taxon>Endopterygota</taxon>
        <taxon>Lepidoptera</taxon>
        <taxon>Glossata</taxon>
        <taxon>Ditrysia</taxon>
        <taxon>Noctuoidea</taxon>
        <taxon>Erebidae</taxon>
        <taxon>Arctiinae</taxon>
        <taxon>Arctia</taxon>
    </lineage>
</organism>
<dbReference type="AlphaFoldDB" id="A0A8S0YU87"/>
<protein>
    <submittedName>
        <fullName evidence="2">Uncharacterized protein</fullName>
    </submittedName>
</protein>
<dbReference type="CDD" id="cd00866">
    <property type="entry name" value="PEBP_euk"/>
    <property type="match status" value="1"/>
</dbReference>
<dbReference type="Proteomes" id="UP000494106">
    <property type="component" value="Unassembled WGS sequence"/>
</dbReference>
<dbReference type="PANTHER" id="PTHR11362:SF82">
    <property type="entry name" value="PHOSPHATIDYLETHANOLAMINE-BINDING PROTEIN 4"/>
    <property type="match status" value="1"/>
</dbReference>
<evidence type="ECO:0000256" key="1">
    <source>
        <dbReference type="SAM" id="SignalP"/>
    </source>
</evidence>
<dbReference type="EMBL" id="CADEBC010000088">
    <property type="protein sequence ID" value="CAB3222465.1"/>
    <property type="molecule type" value="Genomic_DNA"/>
</dbReference>
<keyword evidence="3" id="KW-1185">Reference proteome</keyword>
<name>A0A8S0YU87_ARCPL</name>
<feature type="chain" id="PRO_5035855505" evidence="1">
    <location>
        <begin position="19"/>
        <end position="235"/>
    </location>
</feature>
<dbReference type="Gene3D" id="3.90.280.10">
    <property type="entry name" value="PEBP-like"/>
    <property type="match status" value="1"/>
</dbReference>
<dbReference type="InterPro" id="IPR008914">
    <property type="entry name" value="PEBP"/>
</dbReference>
<evidence type="ECO:0000313" key="3">
    <source>
        <dbReference type="Proteomes" id="UP000494106"/>
    </source>
</evidence>
<dbReference type="PANTHER" id="PTHR11362">
    <property type="entry name" value="PHOSPHATIDYLETHANOLAMINE-BINDING PROTEIN"/>
    <property type="match status" value="1"/>
</dbReference>
<dbReference type="InterPro" id="IPR035810">
    <property type="entry name" value="PEBP_euk"/>
</dbReference>
<proteinExistence type="predicted"/>